<dbReference type="EMBL" id="DTBD01000049">
    <property type="protein sequence ID" value="HGQ64694.1"/>
    <property type="molecule type" value="Genomic_DNA"/>
</dbReference>
<dbReference type="AlphaFoldDB" id="A0A7C4JJV2"/>
<evidence type="ECO:0000313" key="1">
    <source>
        <dbReference type="EMBL" id="HGQ35151.1"/>
    </source>
</evidence>
<name>A0A7C4JJV2_9CREN</name>
<reference evidence="2" key="1">
    <citation type="journal article" date="2020" name="mSystems">
        <title>Genome- and Community-Level Interaction Insights into Carbon Utilization and Element Cycling Functions of Hydrothermarchaeota in Hydrothermal Sediment.</title>
        <authorList>
            <person name="Zhou Z."/>
            <person name="Liu Y."/>
            <person name="Xu W."/>
            <person name="Pan J."/>
            <person name="Luo Z.H."/>
            <person name="Li M."/>
        </authorList>
    </citation>
    <scope>NUCLEOTIDE SEQUENCE [LARGE SCALE GENOMIC DNA]</scope>
    <source>
        <strain evidence="2">SpSt-637</strain>
        <strain evidence="1">SpSt-667</strain>
    </source>
</reference>
<organism evidence="2">
    <name type="scientific">Ignisphaera aggregans</name>
    <dbReference type="NCBI Taxonomy" id="334771"/>
    <lineage>
        <taxon>Archaea</taxon>
        <taxon>Thermoproteota</taxon>
        <taxon>Thermoprotei</taxon>
        <taxon>Desulfurococcales</taxon>
        <taxon>Desulfurococcaceae</taxon>
        <taxon>Ignisphaera</taxon>
    </lineage>
</organism>
<evidence type="ECO:0000313" key="2">
    <source>
        <dbReference type="EMBL" id="HGQ64694.1"/>
    </source>
</evidence>
<gene>
    <name evidence="2" type="ORF">ENU08_05560</name>
    <name evidence="1" type="ORF">ENU41_00520</name>
</gene>
<dbReference type="EMBL" id="DTCK01000007">
    <property type="protein sequence ID" value="HGQ35151.1"/>
    <property type="molecule type" value="Genomic_DNA"/>
</dbReference>
<sequence length="106" mass="12052">MDFGLTPSIKQITLAILLLYEHNFNQYTGRGDLREPYGDYVWLSSVYGLGMLKGYLQDIPSSNIGEVLKMYRSIKEEIHRGLKVLGEKHGKHSLMYVVGHSHIDAV</sequence>
<protein>
    <recommendedName>
        <fullName evidence="3">Glycoside hydrolase family 38 N-terminal domain-containing protein</fullName>
    </recommendedName>
</protein>
<proteinExistence type="predicted"/>
<comment type="caution">
    <text evidence="2">The sequence shown here is derived from an EMBL/GenBank/DDBJ whole genome shotgun (WGS) entry which is preliminary data.</text>
</comment>
<evidence type="ECO:0008006" key="3">
    <source>
        <dbReference type="Google" id="ProtNLM"/>
    </source>
</evidence>
<accession>A0A7C4JJV2</accession>